<dbReference type="EMBL" id="SMKY01000134">
    <property type="protein sequence ID" value="TDD77684.1"/>
    <property type="molecule type" value="Genomic_DNA"/>
</dbReference>
<feature type="chain" id="PRO_5039473487" evidence="6">
    <location>
        <begin position="20"/>
        <end position="434"/>
    </location>
</feature>
<dbReference type="OrthoDB" id="2060074at2"/>
<feature type="signal peptide" evidence="6">
    <location>
        <begin position="1"/>
        <end position="19"/>
    </location>
</feature>
<proteinExistence type="predicted"/>
<organism evidence="7 8">
    <name type="scientific">Actinomadura darangshiensis</name>
    <dbReference type="NCBI Taxonomy" id="705336"/>
    <lineage>
        <taxon>Bacteria</taxon>
        <taxon>Bacillati</taxon>
        <taxon>Actinomycetota</taxon>
        <taxon>Actinomycetes</taxon>
        <taxon>Streptosporangiales</taxon>
        <taxon>Thermomonosporaceae</taxon>
        <taxon>Actinomadura</taxon>
    </lineage>
</organism>
<dbReference type="RefSeq" id="WP_132200078.1">
    <property type="nucleotide sequence ID" value="NZ_SMKY01000134.1"/>
</dbReference>
<keyword evidence="5" id="KW-0449">Lipoprotein</keyword>
<comment type="caution">
    <text evidence="7">The sequence shown here is derived from an EMBL/GenBank/DDBJ whole genome shotgun (WGS) entry which is preliminary data.</text>
</comment>
<gene>
    <name evidence="7" type="ORF">E1293_25875</name>
</gene>
<evidence type="ECO:0000256" key="2">
    <source>
        <dbReference type="ARBA" id="ARBA00022729"/>
    </source>
</evidence>
<evidence type="ECO:0000256" key="4">
    <source>
        <dbReference type="ARBA" id="ARBA00023139"/>
    </source>
</evidence>
<evidence type="ECO:0000256" key="6">
    <source>
        <dbReference type="SAM" id="SignalP"/>
    </source>
</evidence>
<dbReference type="Pfam" id="PF01547">
    <property type="entry name" value="SBP_bac_1"/>
    <property type="match status" value="1"/>
</dbReference>
<evidence type="ECO:0000256" key="1">
    <source>
        <dbReference type="ARBA" id="ARBA00022475"/>
    </source>
</evidence>
<keyword evidence="2 6" id="KW-0732">Signal</keyword>
<dbReference type="PANTHER" id="PTHR43649">
    <property type="entry name" value="ARABINOSE-BINDING PROTEIN-RELATED"/>
    <property type="match status" value="1"/>
</dbReference>
<evidence type="ECO:0000313" key="7">
    <source>
        <dbReference type="EMBL" id="TDD77684.1"/>
    </source>
</evidence>
<keyword evidence="3" id="KW-0472">Membrane</keyword>
<sequence length="434" mass="46164">MRRRALTATLAALAMLAAACGGSGGGRSTAEQTGDPAEISGDITVLTQRTDLKEDGTLAKYAAEFNKTYPNVQVKFEALTDYEGEVKIRMNTENYGDVLLIPAAVAKNDYPKFFASLGSAGELSKKYKFTSASEVNGQVYGVVSFAAANGFIYNKDVWTKAGVTGWPKTPAEFLADLQAVKSKTGATPLYTNYKDGWPLTAWTNVLGSATCDPQAKNALAKGDPWAAGKDLNVGDSLLFNAVKSKLTEADPTTTNWEESKGRFAKGDIATMWLGSWAIPQMRDAAAKAGVKPEAVGFMPFPAQVDGKFCAALAPDYRYAVNTHSEHKAAARAWVDWMVGKSGFAALNEGVSPVTGDPLPAALKPYQDAGVRLLDLDQAGVAQVNDIDRAAEIGLDAPDYRKNLVDVARGAAKGDLNALLADLSKKWDSGRKTVG</sequence>
<dbReference type="Gene3D" id="3.40.190.10">
    <property type="entry name" value="Periplasmic binding protein-like II"/>
    <property type="match status" value="2"/>
</dbReference>
<keyword evidence="8" id="KW-1185">Reference proteome</keyword>
<evidence type="ECO:0000256" key="5">
    <source>
        <dbReference type="ARBA" id="ARBA00023288"/>
    </source>
</evidence>
<dbReference type="InterPro" id="IPR050490">
    <property type="entry name" value="Bact_solute-bd_prot1"/>
</dbReference>
<evidence type="ECO:0000256" key="3">
    <source>
        <dbReference type="ARBA" id="ARBA00023136"/>
    </source>
</evidence>
<dbReference type="Proteomes" id="UP000295578">
    <property type="component" value="Unassembled WGS sequence"/>
</dbReference>
<name>A0A4R5B2A8_9ACTN</name>
<dbReference type="AlphaFoldDB" id="A0A4R5B2A8"/>
<keyword evidence="1" id="KW-1003">Cell membrane</keyword>
<reference evidence="7 8" key="1">
    <citation type="submission" date="2019-03" db="EMBL/GenBank/DDBJ databases">
        <title>Draft genome sequences of novel Actinobacteria.</title>
        <authorList>
            <person name="Sahin N."/>
            <person name="Ay H."/>
            <person name="Saygin H."/>
        </authorList>
    </citation>
    <scope>NUCLEOTIDE SEQUENCE [LARGE SCALE GENOMIC DNA]</scope>
    <source>
        <strain evidence="7 8">DSM 45941</strain>
    </source>
</reference>
<dbReference type="PANTHER" id="PTHR43649:SF33">
    <property type="entry name" value="POLYGALACTURONAN_RHAMNOGALACTURONAN-BINDING PROTEIN YTCQ"/>
    <property type="match status" value="1"/>
</dbReference>
<protein>
    <submittedName>
        <fullName evidence="7">Extracellular solute-binding protein</fullName>
    </submittedName>
</protein>
<keyword evidence="4" id="KW-0564">Palmitate</keyword>
<evidence type="ECO:0000313" key="8">
    <source>
        <dbReference type="Proteomes" id="UP000295578"/>
    </source>
</evidence>
<dbReference type="InterPro" id="IPR006059">
    <property type="entry name" value="SBP"/>
</dbReference>
<accession>A0A4R5B2A8</accession>
<dbReference type="SUPFAM" id="SSF53850">
    <property type="entry name" value="Periplasmic binding protein-like II"/>
    <property type="match status" value="1"/>
</dbReference>
<dbReference type="PROSITE" id="PS51257">
    <property type="entry name" value="PROKAR_LIPOPROTEIN"/>
    <property type="match status" value="1"/>
</dbReference>